<gene>
    <name evidence="3" type="ORF">FW778_01825</name>
</gene>
<reference evidence="3 4" key="1">
    <citation type="submission" date="2019-09" db="EMBL/GenBank/DDBJ databases">
        <title>Draft genome sequence of Ginsengibacter sp. BR5-29.</title>
        <authorList>
            <person name="Im W.-T."/>
        </authorList>
    </citation>
    <scope>NUCLEOTIDE SEQUENCE [LARGE SCALE GENOMIC DNA]</scope>
    <source>
        <strain evidence="3 4">BR5-29</strain>
    </source>
</reference>
<feature type="signal peptide" evidence="1">
    <location>
        <begin position="1"/>
        <end position="23"/>
    </location>
</feature>
<evidence type="ECO:0000259" key="2">
    <source>
        <dbReference type="Pfam" id="PF26628"/>
    </source>
</evidence>
<dbReference type="RefSeq" id="WP_150412893.1">
    <property type="nucleotide sequence ID" value="NZ_VYQF01000001.1"/>
</dbReference>
<keyword evidence="4" id="KW-1185">Reference proteome</keyword>
<dbReference type="AlphaFoldDB" id="A0A5J5IID5"/>
<name>A0A5J5IID5_9BACT</name>
<protein>
    <submittedName>
        <fullName evidence="3">T9SS type A sorting domain-containing protein</fullName>
    </submittedName>
</protein>
<comment type="caution">
    <text evidence="3">The sequence shown here is derived from an EMBL/GenBank/DDBJ whole genome shotgun (WGS) entry which is preliminary data.</text>
</comment>
<accession>A0A5J5IID5</accession>
<keyword evidence="1" id="KW-0732">Signal</keyword>
<feature type="chain" id="PRO_5023820941" evidence="1">
    <location>
        <begin position="24"/>
        <end position="489"/>
    </location>
</feature>
<dbReference type="Proteomes" id="UP000326903">
    <property type="component" value="Unassembled WGS sequence"/>
</dbReference>
<dbReference type="InterPro" id="IPR026444">
    <property type="entry name" value="Secre_tail"/>
</dbReference>
<proteinExistence type="predicted"/>
<evidence type="ECO:0000256" key="1">
    <source>
        <dbReference type="SAM" id="SignalP"/>
    </source>
</evidence>
<dbReference type="EMBL" id="VYQF01000001">
    <property type="protein sequence ID" value="KAA9040805.1"/>
    <property type="molecule type" value="Genomic_DNA"/>
</dbReference>
<dbReference type="PROSITE" id="PS51257">
    <property type="entry name" value="PROKAR_LIPOPROTEIN"/>
    <property type="match status" value="1"/>
</dbReference>
<sequence>MYRKLTRHAVLCGLILLSCSLNAQSPGGIGRQSLWLKGNFSSDSVKTATLNFNPATDMNGISKQIKMPGTIEGMRRVTIFTVYRNPGPDQDRPVWQINGGFGDLSLSTRQVASKSGKMSMVFEKPGETTTERKKSGAIISTYLGQQSFPPVEDATNKDIAIQFGSPAVSPQAGQSAGLVGEFIVYETILKEKQIARIESYLAIKYGITLQKNYVNSRGETIWSRKNEEVYSNNIAGIGRDDQSTLYQKQGTSSSSPDQLVIGINKIAPLNSINTGQINDKDYLVWGDNARDFTLNQNSGQPQSDILLSEKKWLMKLSGKTASTISTELKIDSKTFLPADFPKEYFCLAIDRSGSGDFIPKNCTYITPDNMSADGIASFSGIHWDTDGSGKDAFSFGLKTRLSPDADRPVTFQVYPNPLTDSHYNVAVSLDKTADITVRIYDIHLHLIESKKAFGQANYLVPGTIHGAAGTYLVKLFTNDKEFSQLVIKP</sequence>
<evidence type="ECO:0000313" key="3">
    <source>
        <dbReference type="EMBL" id="KAA9040805.1"/>
    </source>
</evidence>
<dbReference type="InterPro" id="IPR058515">
    <property type="entry name" value="DUF8202"/>
</dbReference>
<evidence type="ECO:0000313" key="4">
    <source>
        <dbReference type="Proteomes" id="UP000326903"/>
    </source>
</evidence>
<dbReference type="NCBIfam" id="TIGR04183">
    <property type="entry name" value="Por_Secre_tail"/>
    <property type="match status" value="1"/>
</dbReference>
<organism evidence="3 4">
    <name type="scientific">Ginsengibacter hankyongi</name>
    <dbReference type="NCBI Taxonomy" id="2607284"/>
    <lineage>
        <taxon>Bacteria</taxon>
        <taxon>Pseudomonadati</taxon>
        <taxon>Bacteroidota</taxon>
        <taxon>Chitinophagia</taxon>
        <taxon>Chitinophagales</taxon>
        <taxon>Chitinophagaceae</taxon>
        <taxon>Ginsengibacter</taxon>
    </lineage>
</organism>
<dbReference type="Pfam" id="PF26628">
    <property type="entry name" value="DUF8202"/>
    <property type="match status" value="1"/>
</dbReference>
<feature type="domain" description="DUF8202" evidence="2">
    <location>
        <begin position="195"/>
        <end position="371"/>
    </location>
</feature>